<feature type="compositionally biased region" description="Basic and acidic residues" evidence="1">
    <location>
        <begin position="298"/>
        <end position="329"/>
    </location>
</feature>
<protein>
    <submittedName>
        <fullName evidence="2">Uncharacterized protein</fullName>
    </submittedName>
</protein>
<feature type="region of interest" description="Disordered" evidence="1">
    <location>
        <begin position="1031"/>
        <end position="1061"/>
    </location>
</feature>
<feature type="region of interest" description="Disordered" evidence="1">
    <location>
        <begin position="1360"/>
        <end position="1383"/>
    </location>
</feature>
<accession>A0A8S9YD18</accession>
<feature type="region of interest" description="Disordered" evidence="1">
    <location>
        <begin position="490"/>
        <end position="524"/>
    </location>
</feature>
<feature type="compositionally biased region" description="Polar residues" evidence="1">
    <location>
        <begin position="802"/>
        <end position="817"/>
    </location>
</feature>
<reference evidence="2" key="1">
    <citation type="submission" date="2019-07" db="EMBL/GenBank/DDBJ databases">
        <title>Annotation for the trematode Paragonimus miyazaki's.</title>
        <authorList>
            <person name="Choi Y.-J."/>
        </authorList>
    </citation>
    <scope>NUCLEOTIDE SEQUENCE</scope>
    <source>
        <strain evidence="2">Japan</strain>
    </source>
</reference>
<feature type="compositionally biased region" description="Polar residues" evidence="1">
    <location>
        <begin position="283"/>
        <end position="297"/>
    </location>
</feature>
<feature type="compositionally biased region" description="Basic and acidic residues" evidence="1">
    <location>
        <begin position="1037"/>
        <end position="1046"/>
    </location>
</feature>
<feature type="region of interest" description="Disordered" evidence="1">
    <location>
        <begin position="667"/>
        <end position="686"/>
    </location>
</feature>
<feature type="compositionally biased region" description="Basic and acidic residues" evidence="1">
    <location>
        <begin position="339"/>
        <end position="348"/>
    </location>
</feature>
<feature type="compositionally biased region" description="Basic and acidic residues" evidence="1">
    <location>
        <begin position="1165"/>
        <end position="1178"/>
    </location>
</feature>
<dbReference type="EMBL" id="JTDE01021387">
    <property type="protein sequence ID" value="KAF7232998.1"/>
    <property type="molecule type" value="Genomic_DNA"/>
</dbReference>
<sequence>VNHSIGSSASSLLYTRKLPYNSRGSGPGSRPRGWFATTVQDSYSDILSDEYEVERHRTGSSCVDDRLDAEDVHSVSRLRPHRTFRRVSHVSDSGSSCKLNGVGKSVRSRGRSRGGRQRGAGRPNTMPKGRGLFSKVASRGRPRGHNRQLTYMQQRRSGYFRGPTRKNLNLPSKSAKTIQGSLLNNSRDRRNVDAETSVFCDSPLASQPEDRVRNAYRGNVRRRFSISISDQEDLDVDTEPEYSADVENITFASRPSSDLLDSELKSPNAFRSKSVKSLLDENSGFSNSNKTVMQVEQDSPKMSKSDKPSPRVNNEQRGKWRHGSSREVHNPPSRKITHTRSEEKKKSREEIWMAEVLRRIERMEKKEQQSKMRSTSSEAHVVLPEFSVLTEESITASIPDCLVSTNTNAERDLIVDGCIGDTGQKTDEDYIREEECNARLNEIAAKVSSALDPLPVPTAGLSPGSLTCGHVLTTLSPCAKEDKEPVIFPVMNDCPEKPGDGNSPTASTSSLDDHKPVPRLLRRRRRSQTALLSDGLSSGLTAEQNETREDRWLKSQLRRIAELEINQSTRQSVSEFLETTRDDPKLPCLESCANKAGTSDSVFTVLKEVSTNDDADGFSDESVVASAALHEVKSEQPSNVVETNNHRRHEPVASFTKEKHLKVTRMTNDPPRCPSHKGNDGQLGNQHSLNSAEVDCELIVYRTQEKDPMAKFSRTRSVELPTSMYATTQENTPPPAAAESNDVCNVTASASTSVRTGSTHSTPRPTKKRWLCQALMEKDNDLLASGLPTPMDTGLFDRITDGQLNNPEDQRNAQSTISSSSSSVCPVNPKKRIISQFSGLTEEMVNSNVILENPSAEHVDVGVDSVGNTSQSSTCLADSEAVTSTCICPVDVTNCHSTPLPPKKATVKQQTEEMRKVRVSLSEYRRRRGLLSNTAPAGTLTKAVGETEQRSILNDDSLALKSLEINLPPALLSPNKLLDEIPKIYSELHLPEKATARKSDALYPTTDAACLTSKTGQFTCSNRAFDEFTGKLTTPVVEDRTEEHGPRTPSEPPDDEDFESSEAVYVKRRGKPLLTSITEESEMDFGESCLHRSSRSYGSRRCLTNAYENSSSTVEVRDRVGILSPSNDAVRKVDYPDSEHISPPSQRDFPAHFPKHRKFSGDVTPDDRSVDRGIDPTRPRASSVSVDIGSSVQDKPSSPLIPPPPPPPPPMLSCTSNVLVDLTSTHTKTESLSSSTSYHRHSGSKFSHVNVVDNPSTLDYFIRRDQEIRHWQQLRSMKWERKRSAPKHHSFQMAPVGSERRSFIFPPIVTSSKQATTTSDSSGRNLPGFTGRPLDVEKTLCRLYDCLRSQIDRTKPVLTSRGITPATDDRASSTVFPDHNGMGRIAPCAEEKLGGRSSSSSFI</sequence>
<feature type="non-terminal residue" evidence="2">
    <location>
        <position position="1403"/>
    </location>
</feature>
<name>A0A8S9YD18_9TREM</name>
<comment type="caution">
    <text evidence="2">The sequence shown here is derived from an EMBL/GenBank/DDBJ whole genome shotgun (WGS) entry which is preliminary data.</text>
</comment>
<dbReference type="OrthoDB" id="6288860at2759"/>
<organism evidence="2 3">
    <name type="scientific">Paragonimus skrjabini miyazakii</name>
    <dbReference type="NCBI Taxonomy" id="59628"/>
    <lineage>
        <taxon>Eukaryota</taxon>
        <taxon>Metazoa</taxon>
        <taxon>Spiralia</taxon>
        <taxon>Lophotrochozoa</taxon>
        <taxon>Platyhelminthes</taxon>
        <taxon>Trematoda</taxon>
        <taxon>Digenea</taxon>
        <taxon>Plagiorchiida</taxon>
        <taxon>Troglotremata</taxon>
        <taxon>Troglotrematidae</taxon>
        <taxon>Paragonimus</taxon>
    </lineage>
</organism>
<feature type="compositionally biased region" description="Pro residues" evidence="1">
    <location>
        <begin position="1199"/>
        <end position="1209"/>
    </location>
</feature>
<feature type="region of interest" description="Disordered" evidence="1">
    <location>
        <begin position="89"/>
        <end position="150"/>
    </location>
</feature>
<feature type="compositionally biased region" description="Polar residues" evidence="1">
    <location>
        <begin position="1180"/>
        <end position="1195"/>
    </location>
</feature>
<feature type="region of interest" description="Disordered" evidence="1">
    <location>
        <begin position="280"/>
        <end position="348"/>
    </location>
</feature>
<dbReference type="Proteomes" id="UP000822476">
    <property type="component" value="Unassembled WGS sequence"/>
</dbReference>
<feature type="region of interest" description="Disordered" evidence="1">
    <location>
        <begin position="800"/>
        <end position="824"/>
    </location>
</feature>
<feature type="region of interest" description="Disordered" evidence="1">
    <location>
        <begin position="1129"/>
        <end position="1209"/>
    </location>
</feature>
<feature type="compositionally biased region" description="Basic residues" evidence="1">
    <location>
        <begin position="106"/>
        <end position="116"/>
    </location>
</feature>
<proteinExistence type="predicted"/>
<evidence type="ECO:0000313" key="3">
    <source>
        <dbReference type="Proteomes" id="UP000822476"/>
    </source>
</evidence>
<gene>
    <name evidence="2" type="ORF">EG68_05072</name>
</gene>
<evidence type="ECO:0000256" key="1">
    <source>
        <dbReference type="SAM" id="MobiDB-lite"/>
    </source>
</evidence>
<feature type="compositionally biased region" description="Basic and acidic residues" evidence="1">
    <location>
        <begin position="1129"/>
        <end position="1140"/>
    </location>
</feature>
<evidence type="ECO:0000313" key="2">
    <source>
        <dbReference type="EMBL" id="KAF7232998.1"/>
    </source>
</evidence>
<keyword evidence="3" id="KW-1185">Reference proteome</keyword>